<organism evidence="6 7">
    <name type="scientific">Halopseudomonas pertucinogena</name>
    <dbReference type="NCBI Taxonomy" id="86175"/>
    <lineage>
        <taxon>Bacteria</taxon>
        <taxon>Pseudomonadati</taxon>
        <taxon>Pseudomonadota</taxon>
        <taxon>Gammaproteobacteria</taxon>
        <taxon>Pseudomonadales</taxon>
        <taxon>Pseudomonadaceae</taxon>
        <taxon>Halopseudomonas</taxon>
    </lineage>
</organism>
<dbReference type="CDD" id="cd03230">
    <property type="entry name" value="ABC_DR_subfamily_A"/>
    <property type="match status" value="1"/>
</dbReference>
<dbReference type="Proteomes" id="UP000633263">
    <property type="component" value="Unassembled WGS sequence"/>
</dbReference>
<name>A0ABQ2CHX5_9GAMM</name>
<dbReference type="PANTHER" id="PTHR43335">
    <property type="entry name" value="ABC TRANSPORTER, ATP-BINDING PROTEIN"/>
    <property type="match status" value="1"/>
</dbReference>
<dbReference type="SMART" id="SM00382">
    <property type="entry name" value="AAA"/>
    <property type="match status" value="1"/>
</dbReference>
<dbReference type="EMBL" id="BMNN01000001">
    <property type="protein sequence ID" value="GGI89984.1"/>
    <property type="molecule type" value="Genomic_DNA"/>
</dbReference>
<gene>
    <name evidence="6" type="ORF">GCM10009083_02950</name>
</gene>
<evidence type="ECO:0000256" key="2">
    <source>
        <dbReference type="ARBA" id="ARBA00022448"/>
    </source>
</evidence>
<dbReference type="Pfam" id="PF00005">
    <property type="entry name" value="ABC_tran"/>
    <property type="match status" value="1"/>
</dbReference>
<keyword evidence="3" id="KW-0547">Nucleotide-binding</keyword>
<protein>
    <submittedName>
        <fullName evidence="6">ABC transporter ATP-binding protein</fullName>
    </submittedName>
</protein>
<evidence type="ECO:0000256" key="1">
    <source>
        <dbReference type="ARBA" id="ARBA00005417"/>
    </source>
</evidence>
<comment type="similarity">
    <text evidence="1">Belongs to the ABC transporter superfamily.</text>
</comment>
<keyword evidence="2" id="KW-0813">Transport</keyword>
<reference evidence="7" key="1">
    <citation type="journal article" date="2019" name="Int. J. Syst. Evol. Microbiol.">
        <title>The Global Catalogue of Microorganisms (GCM) 10K type strain sequencing project: providing services to taxonomists for standard genome sequencing and annotation.</title>
        <authorList>
            <consortium name="The Broad Institute Genomics Platform"/>
            <consortium name="The Broad Institute Genome Sequencing Center for Infectious Disease"/>
            <person name="Wu L."/>
            <person name="Ma J."/>
        </authorList>
    </citation>
    <scope>NUCLEOTIDE SEQUENCE [LARGE SCALE GENOMIC DNA]</scope>
    <source>
        <strain evidence="7">JCM 11590</strain>
    </source>
</reference>
<comment type="caution">
    <text evidence="6">The sequence shown here is derived from an EMBL/GenBank/DDBJ whole genome shotgun (WGS) entry which is preliminary data.</text>
</comment>
<keyword evidence="4 6" id="KW-0067">ATP-binding</keyword>
<feature type="domain" description="ABC transporter" evidence="5">
    <location>
        <begin position="44"/>
        <end position="275"/>
    </location>
</feature>
<dbReference type="PROSITE" id="PS50893">
    <property type="entry name" value="ABC_TRANSPORTER_2"/>
    <property type="match status" value="1"/>
</dbReference>
<evidence type="ECO:0000256" key="4">
    <source>
        <dbReference type="ARBA" id="ARBA00022840"/>
    </source>
</evidence>
<dbReference type="InterPro" id="IPR003439">
    <property type="entry name" value="ABC_transporter-like_ATP-bd"/>
</dbReference>
<proteinExistence type="inferred from homology"/>
<evidence type="ECO:0000313" key="7">
    <source>
        <dbReference type="Proteomes" id="UP000633263"/>
    </source>
</evidence>
<dbReference type="Gene3D" id="3.40.50.300">
    <property type="entry name" value="P-loop containing nucleotide triphosphate hydrolases"/>
    <property type="match status" value="1"/>
</dbReference>
<dbReference type="SUPFAM" id="SSF52540">
    <property type="entry name" value="P-loop containing nucleoside triphosphate hydrolases"/>
    <property type="match status" value="1"/>
</dbReference>
<sequence length="351" mass="38086">MPSGLCDRIRTVPLACTVDVFCALRRPWTAVASIFLGEVEEVMIKINSLTKRFGEHVAVDNLSFEVSPGEVLGFLGPNGAGKSTTMKMLTGFLTPDGGSASICGFDIGTQTLQAQRQMGYLPEGAPCYGDMRVRGFLEFIAEVRGLRGAERQRQVARAVEQLQLEGVLGQTIETLSKGFKRRVGLAQAILHDPQVLILDEPTDGLDPNQKHQVRGLIQQLASDSNKIVVISTHILEEVSAVCSRAVVIAHGRLLADGTPDELEARSRYHQAVTLSLQQPVDTQPLLALPGVQGVELARDGHQVTVLAAPGAVIFPAVGELARQQQWQVQELSVERGRLDEVFRRLTAEEAA</sequence>
<evidence type="ECO:0000256" key="3">
    <source>
        <dbReference type="ARBA" id="ARBA00022741"/>
    </source>
</evidence>
<dbReference type="GO" id="GO:0005524">
    <property type="term" value="F:ATP binding"/>
    <property type="evidence" value="ECO:0007669"/>
    <property type="project" value="UniProtKB-KW"/>
</dbReference>
<dbReference type="InterPro" id="IPR027417">
    <property type="entry name" value="P-loop_NTPase"/>
</dbReference>
<keyword evidence="7" id="KW-1185">Reference proteome</keyword>
<dbReference type="PANTHER" id="PTHR43335:SF4">
    <property type="entry name" value="ABC TRANSPORTER, ATP-BINDING PROTEIN"/>
    <property type="match status" value="1"/>
</dbReference>
<evidence type="ECO:0000313" key="6">
    <source>
        <dbReference type="EMBL" id="GGI89984.1"/>
    </source>
</evidence>
<dbReference type="InterPro" id="IPR003593">
    <property type="entry name" value="AAA+_ATPase"/>
</dbReference>
<evidence type="ECO:0000259" key="5">
    <source>
        <dbReference type="PROSITE" id="PS50893"/>
    </source>
</evidence>
<accession>A0ABQ2CHX5</accession>